<keyword evidence="10" id="KW-1185">Reference proteome</keyword>
<keyword evidence="6 7" id="KW-0472">Membrane</keyword>
<dbReference type="OrthoDB" id="9784933at2"/>
<dbReference type="EMBL" id="PZZP01000001">
    <property type="protein sequence ID" value="PTM59182.1"/>
    <property type="molecule type" value="Genomic_DNA"/>
</dbReference>
<evidence type="ECO:0000256" key="4">
    <source>
        <dbReference type="ARBA" id="ARBA00022692"/>
    </source>
</evidence>
<feature type="transmembrane region" description="Helical" evidence="7">
    <location>
        <begin position="7"/>
        <end position="27"/>
    </location>
</feature>
<protein>
    <submittedName>
        <fullName evidence="9">Carbohydrate ABC transporter membrane protein 2 (CUT1 family)</fullName>
    </submittedName>
</protein>
<evidence type="ECO:0000256" key="6">
    <source>
        <dbReference type="ARBA" id="ARBA00023136"/>
    </source>
</evidence>
<keyword evidence="3" id="KW-1003">Cell membrane</keyword>
<dbReference type="RefSeq" id="WP_107725953.1">
    <property type="nucleotide sequence ID" value="NZ_PZZP01000001.1"/>
</dbReference>
<keyword evidence="5 7" id="KW-1133">Transmembrane helix</keyword>
<organism evidence="9 10">
    <name type="scientific">Desmospora activa DSM 45169</name>
    <dbReference type="NCBI Taxonomy" id="1121389"/>
    <lineage>
        <taxon>Bacteria</taxon>
        <taxon>Bacillati</taxon>
        <taxon>Bacillota</taxon>
        <taxon>Bacilli</taxon>
        <taxon>Bacillales</taxon>
        <taxon>Thermoactinomycetaceae</taxon>
        <taxon>Desmospora</taxon>
    </lineage>
</organism>
<evidence type="ECO:0000259" key="8">
    <source>
        <dbReference type="PROSITE" id="PS50928"/>
    </source>
</evidence>
<evidence type="ECO:0000313" key="9">
    <source>
        <dbReference type="EMBL" id="PTM59182.1"/>
    </source>
</evidence>
<name>A0A2T4ZBB4_9BACL</name>
<accession>A0A2T4ZBB4</accession>
<dbReference type="CDD" id="cd06261">
    <property type="entry name" value="TM_PBP2"/>
    <property type="match status" value="1"/>
</dbReference>
<feature type="transmembrane region" description="Helical" evidence="7">
    <location>
        <begin position="179"/>
        <end position="201"/>
    </location>
</feature>
<evidence type="ECO:0000256" key="7">
    <source>
        <dbReference type="RuleBase" id="RU363032"/>
    </source>
</evidence>
<dbReference type="PANTHER" id="PTHR43744">
    <property type="entry name" value="ABC TRANSPORTER PERMEASE PROTEIN MG189-RELATED-RELATED"/>
    <property type="match status" value="1"/>
</dbReference>
<comment type="subcellular location">
    <subcellularLocation>
        <location evidence="1 7">Cell membrane</location>
        <topology evidence="1 7">Multi-pass membrane protein</topology>
    </subcellularLocation>
</comment>
<reference evidence="9 10" key="1">
    <citation type="submission" date="2018-04" db="EMBL/GenBank/DDBJ databases">
        <title>Genomic Encyclopedia of Archaeal and Bacterial Type Strains, Phase II (KMG-II): from individual species to whole genera.</title>
        <authorList>
            <person name="Goeker M."/>
        </authorList>
    </citation>
    <scope>NUCLEOTIDE SEQUENCE [LARGE SCALE GENOMIC DNA]</scope>
    <source>
        <strain evidence="9 10">DSM 45169</strain>
    </source>
</reference>
<evidence type="ECO:0000256" key="3">
    <source>
        <dbReference type="ARBA" id="ARBA00022475"/>
    </source>
</evidence>
<keyword evidence="4 7" id="KW-0812">Transmembrane</keyword>
<feature type="transmembrane region" description="Helical" evidence="7">
    <location>
        <begin position="140"/>
        <end position="158"/>
    </location>
</feature>
<evidence type="ECO:0000256" key="2">
    <source>
        <dbReference type="ARBA" id="ARBA00022448"/>
    </source>
</evidence>
<proteinExistence type="inferred from homology"/>
<dbReference type="Pfam" id="PF00528">
    <property type="entry name" value="BPD_transp_1"/>
    <property type="match status" value="1"/>
</dbReference>
<evidence type="ECO:0000256" key="1">
    <source>
        <dbReference type="ARBA" id="ARBA00004651"/>
    </source>
</evidence>
<comment type="similarity">
    <text evidence="7">Belongs to the binding-protein-dependent transport system permease family.</text>
</comment>
<dbReference type="Proteomes" id="UP000241639">
    <property type="component" value="Unassembled WGS sequence"/>
</dbReference>
<dbReference type="AlphaFoldDB" id="A0A2T4ZBB4"/>
<dbReference type="Gene3D" id="1.10.3720.10">
    <property type="entry name" value="MetI-like"/>
    <property type="match status" value="1"/>
</dbReference>
<dbReference type="PANTHER" id="PTHR43744:SF12">
    <property type="entry name" value="ABC TRANSPORTER PERMEASE PROTEIN MG189-RELATED"/>
    <property type="match status" value="1"/>
</dbReference>
<sequence>MWNRLLRLLFYTVVVGYACLTLGPFLWSTFTSLKATPDINQLWVPLSDLTFANYVNIVFSDQYPFARWFLNSIVVGLIVTVGNLVFNSMAGYALARIQFPGRTLLFMTILAVMMVPGQVILVPTYILLSNLNWIDSYAGLTVPFLVQSFGIFLMRQFFLSVPRELEEAAFLDGLSRWGTFWRIVMPLAKPALAAQTIFIFMGNWNSFMWPNLLTSSDAMYTLPVGLNTLYGEYDAFWNNILAGAMFMTIPVIIVFIIFQRQFIKGISTTGLK</sequence>
<comment type="caution">
    <text evidence="9">The sequence shown here is derived from an EMBL/GenBank/DDBJ whole genome shotgun (WGS) entry which is preliminary data.</text>
</comment>
<evidence type="ECO:0000313" key="10">
    <source>
        <dbReference type="Proteomes" id="UP000241639"/>
    </source>
</evidence>
<evidence type="ECO:0000256" key="5">
    <source>
        <dbReference type="ARBA" id="ARBA00022989"/>
    </source>
</evidence>
<feature type="domain" description="ABC transmembrane type-1" evidence="8">
    <location>
        <begin position="69"/>
        <end position="258"/>
    </location>
</feature>
<dbReference type="InterPro" id="IPR000515">
    <property type="entry name" value="MetI-like"/>
</dbReference>
<gene>
    <name evidence="9" type="ORF">C8J48_1785</name>
</gene>
<feature type="transmembrane region" description="Helical" evidence="7">
    <location>
        <begin position="104"/>
        <end position="128"/>
    </location>
</feature>
<feature type="transmembrane region" description="Helical" evidence="7">
    <location>
        <begin position="68"/>
        <end position="92"/>
    </location>
</feature>
<dbReference type="GO" id="GO:0055085">
    <property type="term" value="P:transmembrane transport"/>
    <property type="evidence" value="ECO:0007669"/>
    <property type="project" value="InterPro"/>
</dbReference>
<dbReference type="PROSITE" id="PS50928">
    <property type="entry name" value="ABC_TM1"/>
    <property type="match status" value="1"/>
</dbReference>
<feature type="transmembrane region" description="Helical" evidence="7">
    <location>
        <begin position="236"/>
        <end position="258"/>
    </location>
</feature>
<dbReference type="PROSITE" id="PS51257">
    <property type="entry name" value="PROKAR_LIPOPROTEIN"/>
    <property type="match status" value="1"/>
</dbReference>
<dbReference type="InterPro" id="IPR035906">
    <property type="entry name" value="MetI-like_sf"/>
</dbReference>
<dbReference type="GO" id="GO:0005886">
    <property type="term" value="C:plasma membrane"/>
    <property type="evidence" value="ECO:0007669"/>
    <property type="project" value="UniProtKB-SubCell"/>
</dbReference>
<keyword evidence="2 7" id="KW-0813">Transport</keyword>
<dbReference type="SUPFAM" id="SSF161098">
    <property type="entry name" value="MetI-like"/>
    <property type="match status" value="1"/>
</dbReference>